<dbReference type="RefSeq" id="WP_255353412.1">
    <property type="nucleotide sequence ID" value="NZ_JACIEQ010000002.1"/>
</dbReference>
<gene>
    <name evidence="2" type="ORF">GGR17_001756</name>
</gene>
<name>A0A840CII4_9RHOB</name>
<dbReference type="AlphaFoldDB" id="A0A840CII4"/>
<feature type="compositionally biased region" description="Basic residues" evidence="1">
    <location>
        <begin position="1"/>
        <end position="17"/>
    </location>
</feature>
<keyword evidence="3" id="KW-1185">Reference proteome</keyword>
<dbReference type="Proteomes" id="UP000585681">
    <property type="component" value="Unassembled WGS sequence"/>
</dbReference>
<reference evidence="2" key="1">
    <citation type="submission" date="2020-08" db="EMBL/GenBank/DDBJ databases">
        <title>Genomic Encyclopedia of Type Strains, Phase IV (KMG-IV): sequencing the most valuable type-strain genomes for metagenomic binning, comparative biology and taxonomic classification.</title>
        <authorList>
            <person name="Goeker M."/>
        </authorList>
    </citation>
    <scope>NUCLEOTIDE SEQUENCE [LARGE SCALE GENOMIC DNA]</scope>
    <source>
        <strain evidence="2">DSM 105040</strain>
    </source>
</reference>
<evidence type="ECO:0000313" key="2">
    <source>
        <dbReference type="EMBL" id="MBB4021947.1"/>
    </source>
</evidence>
<evidence type="ECO:0000256" key="1">
    <source>
        <dbReference type="SAM" id="MobiDB-lite"/>
    </source>
</evidence>
<protein>
    <submittedName>
        <fullName evidence="2">Uncharacterized protein</fullName>
    </submittedName>
</protein>
<evidence type="ECO:0000313" key="3">
    <source>
        <dbReference type="Proteomes" id="UP000585681"/>
    </source>
</evidence>
<organism evidence="2 3">
    <name type="scientific">Actibacterium naphthalenivorans</name>
    <dbReference type="NCBI Taxonomy" id="1614693"/>
    <lineage>
        <taxon>Bacteria</taxon>
        <taxon>Pseudomonadati</taxon>
        <taxon>Pseudomonadota</taxon>
        <taxon>Alphaproteobacteria</taxon>
        <taxon>Rhodobacterales</taxon>
        <taxon>Roseobacteraceae</taxon>
        <taxon>Actibacterium</taxon>
    </lineage>
</organism>
<feature type="region of interest" description="Disordered" evidence="1">
    <location>
        <begin position="1"/>
        <end position="44"/>
    </location>
</feature>
<comment type="caution">
    <text evidence="2">The sequence shown here is derived from an EMBL/GenBank/DDBJ whole genome shotgun (WGS) entry which is preliminary data.</text>
</comment>
<dbReference type="EMBL" id="JACIEQ010000002">
    <property type="protein sequence ID" value="MBB4021947.1"/>
    <property type="molecule type" value="Genomic_DNA"/>
</dbReference>
<accession>A0A840CII4</accession>
<sequence length="44" mass="4740">MSKGNHQRGNKEHKKPKQEKPKVSAIADSKTGATPITVGGKKIK</sequence>
<proteinExistence type="predicted"/>